<comment type="subcellular location">
    <subcellularLocation>
        <location evidence="1">Membrane</location>
        <topology evidence="1">Single-pass membrane protein</topology>
    </subcellularLocation>
</comment>
<keyword evidence="11" id="KW-1185">Reference proteome</keyword>
<organism evidence="10 11">
    <name type="scientific">Lasiosphaeria ovina</name>
    <dbReference type="NCBI Taxonomy" id="92902"/>
    <lineage>
        <taxon>Eukaryota</taxon>
        <taxon>Fungi</taxon>
        <taxon>Dikarya</taxon>
        <taxon>Ascomycota</taxon>
        <taxon>Pezizomycotina</taxon>
        <taxon>Sordariomycetes</taxon>
        <taxon>Sordariomycetidae</taxon>
        <taxon>Sordariales</taxon>
        <taxon>Lasiosphaeriaceae</taxon>
        <taxon>Lasiosphaeria</taxon>
    </lineage>
</organism>
<evidence type="ECO:0000256" key="4">
    <source>
        <dbReference type="ARBA" id="ARBA00022989"/>
    </source>
</evidence>
<name>A0AAE0KBR4_9PEZI</name>
<keyword evidence="7" id="KW-0325">Glycoprotein</keyword>
<dbReference type="AlphaFoldDB" id="A0AAE0KBR4"/>
<evidence type="ECO:0000256" key="8">
    <source>
        <dbReference type="ARBA" id="ARBA00035112"/>
    </source>
</evidence>
<sequence length="331" mass="37184">MSRSFSLPRPRGVRIAHPPLQLRLPSSLESSSIATVISCYLAPFGVLVAARILRIGLKMKSEYSPVPFVDDELNNSRQAESRPSGYLHFLLRPAVAWTLTAIFASLSLMLAMVIDRDSPVPSGKLGTFFAGYATDFVTARNHIHVAQTRFTGGPAFDDKGDMYIPHPSPVLYIGDPATHPEIDYNWDNLTWGRYVLITREEAVSSWGEDIDSYWDEQRGGYVAGFDLFHTLHCLNNLRKALNPGHYGSRGHGHKTRSSPASTAMHQDHCIEQIRQYIMCSGDMTPIPTKFYPSLGRNYVESDVLHTCRDVEPLRRWMVDRYEGPSAVKPVF</sequence>
<comment type="caution">
    <text evidence="10">The sequence shown here is derived from an EMBL/GenBank/DDBJ whole genome shotgun (WGS) entry which is preliminary data.</text>
</comment>
<dbReference type="GO" id="GO:0016020">
    <property type="term" value="C:membrane"/>
    <property type="evidence" value="ECO:0007669"/>
    <property type="project" value="UniProtKB-SubCell"/>
</dbReference>
<dbReference type="EMBL" id="JAULSN010000004">
    <property type="protein sequence ID" value="KAK3373085.1"/>
    <property type="molecule type" value="Genomic_DNA"/>
</dbReference>
<dbReference type="PANTHER" id="PTHR33365">
    <property type="entry name" value="YALI0B05434P"/>
    <property type="match status" value="1"/>
</dbReference>
<keyword evidence="5" id="KW-0843">Virulence</keyword>
<evidence type="ECO:0000313" key="10">
    <source>
        <dbReference type="EMBL" id="KAK3373085.1"/>
    </source>
</evidence>
<evidence type="ECO:0000256" key="3">
    <source>
        <dbReference type="ARBA" id="ARBA00022692"/>
    </source>
</evidence>
<gene>
    <name evidence="10" type="ORF">B0T24DRAFT_622063</name>
</gene>
<dbReference type="InterPro" id="IPR021765">
    <property type="entry name" value="UstYa-like"/>
</dbReference>
<feature type="transmembrane region" description="Helical" evidence="9">
    <location>
        <begin position="32"/>
        <end position="53"/>
    </location>
</feature>
<dbReference type="Pfam" id="PF11807">
    <property type="entry name" value="UstYa"/>
    <property type="match status" value="1"/>
</dbReference>
<comment type="similarity">
    <text evidence="8">Belongs to the ustYa family.</text>
</comment>
<keyword evidence="3 9" id="KW-0812">Transmembrane</keyword>
<keyword evidence="4 9" id="KW-1133">Transmembrane helix</keyword>
<dbReference type="Proteomes" id="UP001287356">
    <property type="component" value="Unassembled WGS sequence"/>
</dbReference>
<evidence type="ECO:0000256" key="9">
    <source>
        <dbReference type="SAM" id="Phobius"/>
    </source>
</evidence>
<dbReference type="PANTHER" id="PTHR33365:SF4">
    <property type="entry name" value="CYCLOCHLOROTINE BIOSYNTHESIS PROTEIN O"/>
    <property type="match status" value="1"/>
</dbReference>
<evidence type="ECO:0000256" key="6">
    <source>
        <dbReference type="ARBA" id="ARBA00023136"/>
    </source>
</evidence>
<evidence type="ECO:0000256" key="1">
    <source>
        <dbReference type="ARBA" id="ARBA00004167"/>
    </source>
</evidence>
<proteinExistence type="inferred from homology"/>
<evidence type="ECO:0000256" key="7">
    <source>
        <dbReference type="ARBA" id="ARBA00023180"/>
    </source>
</evidence>
<evidence type="ECO:0000256" key="2">
    <source>
        <dbReference type="ARBA" id="ARBA00004685"/>
    </source>
</evidence>
<accession>A0AAE0KBR4</accession>
<feature type="transmembrane region" description="Helical" evidence="9">
    <location>
        <begin position="94"/>
        <end position="114"/>
    </location>
</feature>
<protein>
    <recommendedName>
        <fullName evidence="12">Tat pathway signal sequence</fullName>
    </recommendedName>
</protein>
<evidence type="ECO:0008006" key="12">
    <source>
        <dbReference type="Google" id="ProtNLM"/>
    </source>
</evidence>
<comment type="pathway">
    <text evidence="2">Mycotoxin biosynthesis.</text>
</comment>
<reference evidence="10" key="2">
    <citation type="submission" date="2023-06" db="EMBL/GenBank/DDBJ databases">
        <authorList>
            <consortium name="Lawrence Berkeley National Laboratory"/>
            <person name="Haridas S."/>
            <person name="Hensen N."/>
            <person name="Bonometti L."/>
            <person name="Westerberg I."/>
            <person name="Brannstrom I.O."/>
            <person name="Guillou S."/>
            <person name="Cros-Aarteil S."/>
            <person name="Calhoun S."/>
            <person name="Kuo A."/>
            <person name="Mondo S."/>
            <person name="Pangilinan J."/>
            <person name="Riley R."/>
            <person name="Labutti K."/>
            <person name="Andreopoulos B."/>
            <person name="Lipzen A."/>
            <person name="Chen C."/>
            <person name="Yanf M."/>
            <person name="Daum C."/>
            <person name="Ng V."/>
            <person name="Clum A."/>
            <person name="Steindorff A."/>
            <person name="Ohm R."/>
            <person name="Martin F."/>
            <person name="Silar P."/>
            <person name="Natvig D."/>
            <person name="Lalanne C."/>
            <person name="Gautier V."/>
            <person name="Ament-Velasquez S.L."/>
            <person name="Kruys A."/>
            <person name="Hutchinson M.I."/>
            <person name="Powell A.J."/>
            <person name="Barry K."/>
            <person name="Miller A.N."/>
            <person name="Grigoriev I.V."/>
            <person name="Debuchy R."/>
            <person name="Gladieux P."/>
            <person name="Thoren M.H."/>
            <person name="Johannesson H."/>
        </authorList>
    </citation>
    <scope>NUCLEOTIDE SEQUENCE</scope>
    <source>
        <strain evidence="10">CBS 958.72</strain>
    </source>
</reference>
<reference evidence="10" key="1">
    <citation type="journal article" date="2023" name="Mol. Phylogenet. Evol.">
        <title>Genome-scale phylogeny and comparative genomics of the fungal order Sordariales.</title>
        <authorList>
            <person name="Hensen N."/>
            <person name="Bonometti L."/>
            <person name="Westerberg I."/>
            <person name="Brannstrom I.O."/>
            <person name="Guillou S."/>
            <person name="Cros-Aarteil S."/>
            <person name="Calhoun S."/>
            <person name="Haridas S."/>
            <person name="Kuo A."/>
            <person name="Mondo S."/>
            <person name="Pangilinan J."/>
            <person name="Riley R."/>
            <person name="LaButti K."/>
            <person name="Andreopoulos B."/>
            <person name="Lipzen A."/>
            <person name="Chen C."/>
            <person name="Yan M."/>
            <person name="Daum C."/>
            <person name="Ng V."/>
            <person name="Clum A."/>
            <person name="Steindorff A."/>
            <person name="Ohm R.A."/>
            <person name="Martin F."/>
            <person name="Silar P."/>
            <person name="Natvig D.O."/>
            <person name="Lalanne C."/>
            <person name="Gautier V."/>
            <person name="Ament-Velasquez S.L."/>
            <person name="Kruys A."/>
            <person name="Hutchinson M.I."/>
            <person name="Powell A.J."/>
            <person name="Barry K."/>
            <person name="Miller A.N."/>
            <person name="Grigoriev I.V."/>
            <person name="Debuchy R."/>
            <person name="Gladieux P."/>
            <person name="Hiltunen Thoren M."/>
            <person name="Johannesson H."/>
        </authorList>
    </citation>
    <scope>NUCLEOTIDE SEQUENCE</scope>
    <source>
        <strain evidence="10">CBS 958.72</strain>
    </source>
</reference>
<evidence type="ECO:0000256" key="5">
    <source>
        <dbReference type="ARBA" id="ARBA00023026"/>
    </source>
</evidence>
<keyword evidence="6 9" id="KW-0472">Membrane</keyword>
<dbReference type="GO" id="GO:0043386">
    <property type="term" value="P:mycotoxin biosynthetic process"/>
    <property type="evidence" value="ECO:0007669"/>
    <property type="project" value="InterPro"/>
</dbReference>
<evidence type="ECO:0000313" key="11">
    <source>
        <dbReference type="Proteomes" id="UP001287356"/>
    </source>
</evidence>